<dbReference type="CDD" id="cd02440">
    <property type="entry name" value="AdoMet_MTases"/>
    <property type="match status" value="1"/>
</dbReference>
<dbReference type="AlphaFoldDB" id="A0A328C869"/>
<dbReference type="GO" id="GO:0008168">
    <property type="term" value="F:methyltransferase activity"/>
    <property type="evidence" value="ECO:0007669"/>
    <property type="project" value="UniProtKB-KW"/>
</dbReference>
<dbReference type="OrthoDB" id="9805492at2"/>
<comment type="caution">
    <text evidence="5">The sequence shown here is derived from an EMBL/GenBank/DDBJ whole genome shotgun (WGS) entry which is preliminary data.</text>
</comment>
<dbReference type="Pfam" id="PF10672">
    <property type="entry name" value="Methyltrans_SAM"/>
    <property type="match status" value="1"/>
</dbReference>
<evidence type="ECO:0000256" key="1">
    <source>
        <dbReference type="ARBA" id="ARBA00022603"/>
    </source>
</evidence>
<dbReference type="EMBL" id="QHKO01000008">
    <property type="protein sequence ID" value="RAL20778.1"/>
    <property type="molecule type" value="Genomic_DNA"/>
</dbReference>
<keyword evidence="6" id="KW-1185">Reference proteome</keyword>
<dbReference type="InterPro" id="IPR029063">
    <property type="entry name" value="SAM-dependent_MTases_sf"/>
</dbReference>
<evidence type="ECO:0000313" key="6">
    <source>
        <dbReference type="Proteomes" id="UP000249169"/>
    </source>
</evidence>
<dbReference type="PANTHER" id="PTHR43042:SF3">
    <property type="entry name" value="RIBOSOMAL RNA LARGE SUBUNIT METHYLTRANSFERASE YWBD-RELATED"/>
    <property type="match status" value="1"/>
</dbReference>
<dbReference type="InterPro" id="IPR019614">
    <property type="entry name" value="SAM-dep_methyl-trfase"/>
</dbReference>
<proteinExistence type="predicted"/>
<name>A0A328C869_9DELT</name>
<dbReference type="RefSeq" id="WP_111730870.1">
    <property type="nucleotide sequence ID" value="NZ_QHKO01000008.1"/>
</dbReference>
<dbReference type="Gene3D" id="3.40.50.150">
    <property type="entry name" value="Vaccinia Virus protein VP39"/>
    <property type="match status" value="1"/>
</dbReference>
<evidence type="ECO:0000313" key="5">
    <source>
        <dbReference type="EMBL" id="RAL20778.1"/>
    </source>
</evidence>
<dbReference type="Proteomes" id="UP000249169">
    <property type="component" value="Unassembled WGS sequence"/>
</dbReference>
<reference evidence="5 6" key="1">
    <citation type="submission" date="2018-05" db="EMBL/GenBank/DDBJ databases">
        <title>Lujinxingia marina gen. nov. sp. nov., a new facultative anaerobic member of the class Deltaproteobacteria, and proposal of Lujinxingaceae fam. nov.</title>
        <authorList>
            <person name="Li C.-M."/>
        </authorList>
    </citation>
    <scope>NUCLEOTIDE SEQUENCE [LARGE SCALE GENOMIC DNA]</scope>
    <source>
        <strain evidence="5 6">B210</strain>
    </source>
</reference>
<keyword evidence="2" id="KW-0808">Transferase</keyword>
<keyword evidence="3" id="KW-0949">S-adenosyl-L-methionine</keyword>
<protein>
    <recommendedName>
        <fullName evidence="4">S-adenosylmethionine-dependent methyltransferase domain-containing protein</fullName>
    </recommendedName>
</protein>
<gene>
    <name evidence="5" type="ORF">DL240_15800</name>
</gene>
<accession>A0A328C869</accession>
<organism evidence="5 6">
    <name type="scientific">Lujinxingia litoralis</name>
    <dbReference type="NCBI Taxonomy" id="2211119"/>
    <lineage>
        <taxon>Bacteria</taxon>
        <taxon>Deltaproteobacteria</taxon>
        <taxon>Bradymonadales</taxon>
        <taxon>Lujinxingiaceae</taxon>
        <taxon>Lujinxingia</taxon>
    </lineage>
</organism>
<dbReference type="SUPFAM" id="SSF53335">
    <property type="entry name" value="S-adenosyl-L-methionine-dependent methyltransferases"/>
    <property type="match status" value="1"/>
</dbReference>
<evidence type="ECO:0000256" key="2">
    <source>
        <dbReference type="ARBA" id="ARBA00022679"/>
    </source>
</evidence>
<keyword evidence="1" id="KW-0489">Methyltransferase</keyword>
<dbReference type="PANTHER" id="PTHR43042">
    <property type="entry name" value="SAM-DEPENDENT METHYLTRANSFERASE"/>
    <property type="match status" value="1"/>
</dbReference>
<dbReference type="Gene3D" id="3.30.750.80">
    <property type="entry name" value="RNA methyltransferase domain (HRMD) like"/>
    <property type="match status" value="1"/>
</dbReference>
<feature type="domain" description="S-adenosylmethionine-dependent methyltransferase" evidence="4">
    <location>
        <begin position="48"/>
        <end position="272"/>
    </location>
</feature>
<sequence>MSTTEQAAMFENRLQKNISRIQNAAQRLDQRCYRLYDADIPEIPLLIDFYQGYLHVALMARRKFRDMDNEAWLDAMLEVLMSELQIPAEKVFVKTRRRQKGSWQYSKFAHERREIVVEEDGLKFKVNLSDYLDTGLFLDHRITRQMVREESQGKSVLNLFAYTGAFTVHAIAGGARKTTTVDMSNTYLRWARENLALNDMSLRGHRFERADILQYLASPDRARERYDLIVLDPPTFSNSKKMDDTLEIQRDHPWLINAALNLLKPGGALYFSTNFRNFKLQPGPLHGARVEELTHKTIPHDFQHSKPHRSWRITRS</sequence>
<dbReference type="GO" id="GO:0032259">
    <property type="term" value="P:methylation"/>
    <property type="evidence" value="ECO:0007669"/>
    <property type="project" value="UniProtKB-KW"/>
</dbReference>
<evidence type="ECO:0000256" key="3">
    <source>
        <dbReference type="ARBA" id="ARBA00022691"/>
    </source>
</evidence>
<evidence type="ECO:0000259" key="4">
    <source>
        <dbReference type="Pfam" id="PF10672"/>
    </source>
</evidence>